<accession>A0A803TGG3</accession>
<feature type="region of interest" description="Disordered" evidence="1">
    <location>
        <begin position="328"/>
        <end position="348"/>
    </location>
</feature>
<dbReference type="InterPro" id="IPR050650">
    <property type="entry name" value="Type-II_Cytokine-TF_Rcpt"/>
</dbReference>
<sequence length="470" mass="52913">MSPRFHPGMDTNIGKPEVKCIPSTQSIQFFIQPPMSPLRDGDNQTLTVVKIFSKIGTSVEYEIIVFSPKTQQKWVKTVKVGEFELTDLEADTEYNGEIRIKTSKKTSEPFHFRVRTLPDRTWMPYWFVVILFMIALSFGTMYYLVDKYIKRYTLEQPTALDFKGTSHFRPLVPKVEQFLIPQNLSKCGRNLPEMQLAREANPNLLAELEKHQKVFALTNSIYQEQAKLPFFEDISQPVAPADHLPASYAPQTVKHRPICVTDGNPSASTYGLCIQGTSCANKVSSQRAADPVSCAGDAINGIYKAQNPEQRWMNKANEEPTLMQENVEPQRDNQDVMPSQRSSLPEGMTGSYRKQPMDLLQATPRNVPNATIGIDSVSYSQPLFLPAQLSHNHSAKQWDGWESFAENTIRWSSFGLQTTDCANKGSKTEPESVSVADALDTAPNSGLFAGLFKDLDLKIQWDHGTEEDVY</sequence>
<dbReference type="Proteomes" id="UP000001646">
    <property type="component" value="Unplaced"/>
</dbReference>
<dbReference type="PANTHER" id="PTHR20859">
    <property type="entry name" value="INTERFERON/INTERLEUKIN RECEPTOR"/>
    <property type="match status" value="1"/>
</dbReference>
<dbReference type="InParanoid" id="A0A803TGG3"/>
<reference evidence="4" key="2">
    <citation type="submission" date="2025-08" db="UniProtKB">
        <authorList>
            <consortium name="Ensembl"/>
        </authorList>
    </citation>
    <scope>IDENTIFICATION</scope>
</reference>
<keyword evidence="2" id="KW-0812">Transmembrane</keyword>
<evidence type="ECO:0000259" key="3">
    <source>
        <dbReference type="Pfam" id="PF09294"/>
    </source>
</evidence>
<dbReference type="SUPFAM" id="SSF49265">
    <property type="entry name" value="Fibronectin type III"/>
    <property type="match status" value="1"/>
</dbReference>
<dbReference type="GeneTree" id="ENSGT00940000161366"/>
<reference evidence="4" key="1">
    <citation type="submission" date="2009-12" db="EMBL/GenBank/DDBJ databases">
        <title>The Genome Sequence of Anolis carolinensis (Green Anole Lizard).</title>
        <authorList>
            <consortium name="The Genome Sequencing Platform"/>
            <person name="Di Palma F."/>
            <person name="Alfoldi J."/>
            <person name="Heiman D."/>
            <person name="Young S."/>
            <person name="Grabherr M."/>
            <person name="Johnson J."/>
            <person name="Lander E.S."/>
            <person name="Lindblad-Toh K."/>
        </authorList>
    </citation>
    <scope>NUCLEOTIDE SEQUENCE [LARGE SCALE GENOMIC DNA]</scope>
    <source>
        <strain evidence="4">JBL SC #1</strain>
    </source>
</reference>
<dbReference type="PANTHER" id="PTHR20859:SF53">
    <property type="entry name" value="INTERLEUKIN-22 RECEPTOR SUBUNIT ALPHA-1"/>
    <property type="match status" value="1"/>
</dbReference>
<dbReference type="Pfam" id="PF09294">
    <property type="entry name" value="Interfer-bind"/>
    <property type="match status" value="1"/>
</dbReference>
<dbReference type="AlphaFoldDB" id="A0A803TGG3"/>
<evidence type="ECO:0000256" key="2">
    <source>
        <dbReference type="SAM" id="Phobius"/>
    </source>
</evidence>
<keyword evidence="2" id="KW-1133">Transmembrane helix</keyword>
<dbReference type="InterPro" id="IPR036116">
    <property type="entry name" value="FN3_sf"/>
</dbReference>
<evidence type="ECO:0000313" key="5">
    <source>
        <dbReference type="Proteomes" id="UP000001646"/>
    </source>
</evidence>
<dbReference type="InterPro" id="IPR015373">
    <property type="entry name" value="Interferon/interleukin_rcp_dom"/>
</dbReference>
<feature type="transmembrane region" description="Helical" evidence="2">
    <location>
        <begin position="125"/>
        <end position="145"/>
    </location>
</feature>
<evidence type="ECO:0000313" key="4">
    <source>
        <dbReference type="Ensembl" id="ENSACAP00000034303.1"/>
    </source>
</evidence>
<keyword evidence="5" id="KW-1185">Reference proteome</keyword>
<reference evidence="4" key="3">
    <citation type="submission" date="2025-09" db="UniProtKB">
        <authorList>
            <consortium name="Ensembl"/>
        </authorList>
    </citation>
    <scope>IDENTIFICATION</scope>
</reference>
<evidence type="ECO:0000256" key="1">
    <source>
        <dbReference type="SAM" id="MobiDB-lite"/>
    </source>
</evidence>
<name>A0A803TGG3_ANOCA</name>
<dbReference type="InterPro" id="IPR013783">
    <property type="entry name" value="Ig-like_fold"/>
</dbReference>
<protein>
    <recommendedName>
        <fullName evidence="3">Interferon/interleukin receptor domain-containing protein</fullName>
    </recommendedName>
</protein>
<keyword evidence="2" id="KW-0472">Membrane</keyword>
<dbReference type="Gene3D" id="2.60.40.10">
    <property type="entry name" value="Immunoglobulins"/>
    <property type="match status" value="1"/>
</dbReference>
<feature type="domain" description="Interferon/interleukin receptor" evidence="3">
    <location>
        <begin position="11"/>
        <end position="98"/>
    </location>
</feature>
<dbReference type="Ensembl" id="ENSACAT00000042936.1">
    <property type="protein sequence ID" value="ENSACAP00000034303.1"/>
    <property type="gene ID" value="ENSACAG00000035601.1"/>
</dbReference>
<organism evidence="4 5">
    <name type="scientific">Anolis carolinensis</name>
    <name type="common">Green anole</name>
    <name type="synonym">American chameleon</name>
    <dbReference type="NCBI Taxonomy" id="28377"/>
    <lineage>
        <taxon>Eukaryota</taxon>
        <taxon>Metazoa</taxon>
        <taxon>Chordata</taxon>
        <taxon>Craniata</taxon>
        <taxon>Vertebrata</taxon>
        <taxon>Euteleostomi</taxon>
        <taxon>Lepidosauria</taxon>
        <taxon>Squamata</taxon>
        <taxon>Bifurcata</taxon>
        <taxon>Unidentata</taxon>
        <taxon>Episquamata</taxon>
        <taxon>Toxicofera</taxon>
        <taxon>Iguania</taxon>
        <taxon>Dactyloidae</taxon>
        <taxon>Anolis</taxon>
    </lineage>
</organism>
<proteinExistence type="predicted"/>